<dbReference type="EMBL" id="JACIGW010000002">
    <property type="protein sequence ID" value="MBB4348209.1"/>
    <property type="molecule type" value="Genomic_DNA"/>
</dbReference>
<organism evidence="5 8">
    <name type="scientific">Aliirhizobium cellulosilyticum</name>
    <dbReference type="NCBI Taxonomy" id="393664"/>
    <lineage>
        <taxon>Bacteria</taxon>
        <taxon>Pseudomonadati</taxon>
        <taxon>Pseudomonadota</taxon>
        <taxon>Alphaproteobacteria</taxon>
        <taxon>Hyphomicrobiales</taxon>
        <taxon>Rhizobiaceae</taxon>
        <taxon>Aliirhizobium</taxon>
    </lineage>
</organism>
<dbReference type="EC" id="2.3.1.267" evidence="5"/>
<dbReference type="SUPFAM" id="SSF55729">
    <property type="entry name" value="Acyl-CoA N-acyltransferases (Nat)"/>
    <property type="match status" value="1"/>
</dbReference>
<evidence type="ECO:0000256" key="3">
    <source>
        <dbReference type="ARBA" id="ARBA00038502"/>
    </source>
</evidence>
<dbReference type="InterPro" id="IPR000182">
    <property type="entry name" value="GNAT_dom"/>
</dbReference>
<dbReference type="PANTHER" id="PTHR43792">
    <property type="entry name" value="GNAT FAMILY, PUTATIVE (AFU_ORTHOLOGUE AFUA_3G00765)-RELATED-RELATED"/>
    <property type="match status" value="1"/>
</dbReference>
<evidence type="ECO:0000313" key="7">
    <source>
        <dbReference type="EMBL" id="MBB4446135.1"/>
    </source>
</evidence>
<sequence>MQPIRTGRTLITLVRADDADDLSAYYLRNAEHLGPWEPLREEGYHSADAWKDRARDFAGEALKGFAYRYVVRLETGGKIIAVANFTTVIRGVFLACHLGYSIDHDMQGKNLMFEVLDRLIPHVFGSYGLHRVMANYMPENERSGALLKRLGFEVEGLARDYLKINGAWRDHVLTARINDADDRTGSPEG</sequence>
<protein>
    <submittedName>
        <fullName evidence="5">Ribosomal-protein-alanine N-acetyltransferase</fullName>
        <ecNumber evidence="5">2.3.1.267</ecNumber>
    </submittedName>
</protein>
<dbReference type="Proteomes" id="UP000524535">
    <property type="component" value="Unassembled WGS sequence"/>
</dbReference>
<evidence type="ECO:0000313" key="9">
    <source>
        <dbReference type="Proteomes" id="UP000524535"/>
    </source>
</evidence>
<dbReference type="GO" id="GO:0008999">
    <property type="term" value="F:protein-N-terminal-alanine acetyltransferase activity"/>
    <property type="evidence" value="ECO:0007669"/>
    <property type="project" value="UniProtKB-EC"/>
</dbReference>
<dbReference type="PANTHER" id="PTHR43792:SF8">
    <property type="entry name" value="[RIBOSOMAL PROTEIN US5]-ALANINE N-ACETYLTRANSFERASE"/>
    <property type="match status" value="1"/>
</dbReference>
<evidence type="ECO:0000313" key="8">
    <source>
        <dbReference type="Proteomes" id="UP000520770"/>
    </source>
</evidence>
<gene>
    <name evidence="6" type="ORF">GGE31_001951</name>
    <name evidence="5" type="ORF">GGE33_001951</name>
    <name evidence="7" type="ORF">GGE35_001951</name>
</gene>
<dbReference type="RefSeq" id="WP_183822679.1">
    <property type="nucleotide sequence ID" value="NZ_JACIGW010000002.1"/>
</dbReference>
<dbReference type="Pfam" id="PF13302">
    <property type="entry name" value="Acetyltransf_3"/>
    <property type="match status" value="1"/>
</dbReference>
<keyword evidence="1 5" id="KW-0808">Transferase</keyword>
<evidence type="ECO:0000313" key="5">
    <source>
        <dbReference type="EMBL" id="MBB4348209.1"/>
    </source>
</evidence>
<dbReference type="InterPro" id="IPR016181">
    <property type="entry name" value="Acyl_CoA_acyltransferase"/>
</dbReference>
<keyword evidence="2 5" id="KW-0012">Acyltransferase</keyword>
<dbReference type="Gene3D" id="3.40.630.30">
    <property type="match status" value="1"/>
</dbReference>
<dbReference type="InterPro" id="IPR051531">
    <property type="entry name" value="N-acetyltransferase"/>
</dbReference>
<feature type="domain" description="N-acetyltransferase" evidence="4">
    <location>
        <begin position="12"/>
        <end position="175"/>
    </location>
</feature>
<evidence type="ECO:0000256" key="2">
    <source>
        <dbReference type="ARBA" id="ARBA00023315"/>
    </source>
</evidence>
<evidence type="ECO:0000256" key="1">
    <source>
        <dbReference type="ARBA" id="ARBA00022679"/>
    </source>
</evidence>
<keyword evidence="9" id="KW-1185">Reference proteome</keyword>
<dbReference type="PROSITE" id="PS51186">
    <property type="entry name" value="GNAT"/>
    <property type="match status" value="1"/>
</dbReference>
<reference evidence="8 9" key="1">
    <citation type="submission" date="2020-08" db="EMBL/GenBank/DDBJ databases">
        <title>Genomic Encyclopedia of Type Strains, Phase IV (KMG-V): Genome sequencing to study the core and pangenomes of soil and plant-associated prokaryotes.</title>
        <authorList>
            <person name="Whitman W."/>
        </authorList>
    </citation>
    <scope>NUCLEOTIDE SEQUENCE [LARGE SCALE GENOMIC DNA]</scope>
    <source>
        <strain evidence="6 9">SEMIA 444</strain>
        <strain evidence="5 8">SEMIA 448</strain>
        <strain evidence="7 10">SEMIA 452</strain>
    </source>
</reference>
<evidence type="ECO:0000313" key="10">
    <source>
        <dbReference type="Proteomes" id="UP000576087"/>
    </source>
</evidence>
<comment type="caution">
    <text evidence="5">The sequence shown here is derived from an EMBL/GenBank/DDBJ whole genome shotgun (WGS) entry which is preliminary data.</text>
</comment>
<dbReference type="EMBL" id="JACIHM010000002">
    <property type="protein sequence ID" value="MBB4446135.1"/>
    <property type="molecule type" value="Genomic_DNA"/>
</dbReference>
<dbReference type="EMBL" id="JACIGY010000002">
    <property type="protein sequence ID" value="MBB4411446.1"/>
    <property type="molecule type" value="Genomic_DNA"/>
</dbReference>
<accession>A0A7W6S6W1</accession>
<dbReference type="GO" id="GO:0005737">
    <property type="term" value="C:cytoplasm"/>
    <property type="evidence" value="ECO:0007669"/>
    <property type="project" value="TreeGrafter"/>
</dbReference>
<dbReference type="Proteomes" id="UP000576087">
    <property type="component" value="Unassembled WGS sequence"/>
</dbReference>
<proteinExistence type="inferred from homology"/>
<evidence type="ECO:0000259" key="4">
    <source>
        <dbReference type="PROSITE" id="PS51186"/>
    </source>
</evidence>
<name>A0A7W6S6W1_9HYPH</name>
<dbReference type="Proteomes" id="UP000520770">
    <property type="component" value="Unassembled WGS sequence"/>
</dbReference>
<comment type="similarity">
    <text evidence="3">Belongs to the acetyltransferase family. RimJ subfamily.</text>
</comment>
<dbReference type="AlphaFoldDB" id="A0A7W6S6W1"/>
<evidence type="ECO:0000313" key="6">
    <source>
        <dbReference type="EMBL" id="MBB4411446.1"/>
    </source>
</evidence>